<accession>A0A182N0G2</accession>
<keyword evidence="3 10" id="KW-0808">Transferase</keyword>
<dbReference type="GO" id="GO:0061630">
    <property type="term" value="F:ubiquitin protein ligase activity"/>
    <property type="evidence" value="ECO:0007669"/>
    <property type="project" value="UniProtKB-UniRule"/>
</dbReference>
<dbReference type="VEuPathDB" id="VectorBase:ADIR001117"/>
<dbReference type="PANTHER" id="PTHR21497:SF24">
    <property type="entry name" value="E3 UBIQUITIN-PROTEIN LIGASE UBR1"/>
    <property type="match status" value="1"/>
</dbReference>
<feature type="domain" description="UBR-type" evidence="12">
    <location>
        <begin position="127"/>
        <end position="198"/>
    </location>
</feature>
<proteinExistence type="inferred from homology"/>
<evidence type="ECO:0000256" key="7">
    <source>
        <dbReference type="ARBA" id="ARBA00022833"/>
    </source>
</evidence>
<dbReference type="InterPro" id="IPR039164">
    <property type="entry name" value="UBR1-like"/>
</dbReference>
<dbReference type="Pfam" id="PF18995">
    <property type="entry name" value="PRT6_C"/>
    <property type="match status" value="1"/>
</dbReference>
<evidence type="ECO:0000256" key="2">
    <source>
        <dbReference type="ARBA" id="ARBA00004906"/>
    </source>
</evidence>
<comment type="pathway">
    <text evidence="2 10">Protein modification; protein ubiquitination.</text>
</comment>
<dbReference type="GO" id="GO:0000151">
    <property type="term" value="C:ubiquitin ligase complex"/>
    <property type="evidence" value="ECO:0007669"/>
    <property type="project" value="TreeGrafter"/>
</dbReference>
<keyword evidence="5 10" id="KW-0863">Zinc-finger</keyword>
<dbReference type="Proteomes" id="UP000075884">
    <property type="component" value="Unassembled WGS sequence"/>
</dbReference>
<feature type="compositionally biased region" description="Low complexity" evidence="11">
    <location>
        <begin position="1350"/>
        <end position="1369"/>
    </location>
</feature>
<dbReference type="UniPathway" id="UPA00143"/>
<evidence type="ECO:0000313" key="14">
    <source>
        <dbReference type="Proteomes" id="UP000075884"/>
    </source>
</evidence>
<evidence type="ECO:0000256" key="10">
    <source>
        <dbReference type="RuleBase" id="RU366018"/>
    </source>
</evidence>
<evidence type="ECO:0000256" key="1">
    <source>
        <dbReference type="ARBA" id="ARBA00000900"/>
    </source>
</evidence>
<evidence type="ECO:0000313" key="13">
    <source>
        <dbReference type="EnsemblMetazoa" id="ADIR001117-PA"/>
    </source>
</evidence>
<evidence type="ECO:0000256" key="4">
    <source>
        <dbReference type="ARBA" id="ARBA00022723"/>
    </source>
</evidence>
<dbReference type="Pfam" id="PF22960">
    <property type="entry name" value="WHD_UBR1"/>
    <property type="match status" value="1"/>
</dbReference>
<dbReference type="InterPro" id="IPR044046">
    <property type="entry name" value="E3_ligase_UBR-like_C"/>
</dbReference>
<comment type="catalytic activity">
    <reaction evidence="1 10">
        <text>S-ubiquitinyl-[E2 ubiquitin-conjugating enzyme]-L-cysteine + [acceptor protein]-L-lysine = [E2 ubiquitin-conjugating enzyme]-L-cysteine + N(6)-ubiquitinyl-[acceptor protein]-L-lysine.</text>
        <dbReference type="EC" id="2.3.2.27"/>
    </reaction>
</comment>
<dbReference type="Gene3D" id="3.30.1390.10">
    <property type="match status" value="1"/>
</dbReference>
<dbReference type="GO" id="GO:0008270">
    <property type="term" value="F:zinc ion binding"/>
    <property type="evidence" value="ECO:0007669"/>
    <property type="project" value="UniProtKB-UniRule"/>
</dbReference>
<name>A0A182N0G2_9DIPT</name>
<feature type="compositionally biased region" description="Low complexity" evidence="11">
    <location>
        <begin position="1776"/>
        <end position="1796"/>
    </location>
</feature>
<keyword evidence="4 10" id="KW-0479">Metal-binding</keyword>
<feature type="compositionally biased region" description="Pro residues" evidence="11">
    <location>
        <begin position="1440"/>
        <end position="1449"/>
    </location>
</feature>
<dbReference type="PROSITE" id="PS51157">
    <property type="entry name" value="ZF_UBR"/>
    <property type="match status" value="1"/>
</dbReference>
<feature type="region of interest" description="Disordered" evidence="11">
    <location>
        <begin position="1767"/>
        <end position="1796"/>
    </location>
</feature>
<dbReference type="STRING" id="7168.A0A182N0G2"/>
<feature type="compositionally biased region" description="Acidic residues" evidence="11">
    <location>
        <begin position="1489"/>
        <end position="1508"/>
    </location>
</feature>
<evidence type="ECO:0000256" key="11">
    <source>
        <dbReference type="SAM" id="MobiDB-lite"/>
    </source>
</evidence>
<feature type="compositionally biased region" description="Basic and acidic residues" evidence="11">
    <location>
        <begin position="1372"/>
        <end position="1382"/>
    </location>
</feature>
<dbReference type="Pfam" id="PF02617">
    <property type="entry name" value="ClpS"/>
    <property type="match status" value="1"/>
</dbReference>
<feature type="region of interest" description="Disordered" evidence="11">
    <location>
        <begin position="1089"/>
        <end position="1123"/>
    </location>
</feature>
<dbReference type="Gene3D" id="2.10.110.30">
    <property type="match status" value="1"/>
</dbReference>
<evidence type="ECO:0000256" key="5">
    <source>
        <dbReference type="ARBA" id="ARBA00022771"/>
    </source>
</evidence>
<feature type="compositionally biased region" description="Low complexity" evidence="11">
    <location>
        <begin position="1429"/>
        <end position="1439"/>
    </location>
</feature>
<reference evidence="14" key="1">
    <citation type="submission" date="2013-03" db="EMBL/GenBank/DDBJ databases">
        <title>The Genome Sequence of Anopheles dirus WRAIR2.</title>
        <authorList>
            <consortium name="The Broad Institute Genomics Platform"/>
            <person name="Neafsey D.E."/>
            <person name="Walton C."/>
            <person name="Walker B."/>
            <person name="Young S.K."/>
            <person name="Zeng Q."/>
            <person name="Gargeya S."/>
            <person name="Fitzgerald M."/>
            <person name="Haas B."/>
            <person name="Abouelleil A."/>
            <person name="Allen A.W."/>
            <person name="Alvarado L."/>
            <person name="Arachchi H.M."/>
            <person name="Berlin A.M."/>
            <person name="Chapman S.B."/>
            <person name="Gainer-Dewar J."/>
            <person name="Goldberg J."/>
            <person name="Griggs A."/>
            <person name="Gujja S."/>
            <person name="Hansen M."/>
            <person name="Howarth C."/>
            <person name="Imamovic A."/>
            <person name="Ireland A."/>
            <person name="Larimer J."/>
            <person name="McCowan C."/>
            <person name="Murphy C."/>
            <person name="Pearson M."/>
            <person name="Poon T.W."/>
            <person name="Priest M."/>
            <person name="Roberts A."/>
            <person name="Saif S."/>
            <person name="Shea T."/>
            <person name="Sisk P."/>
            <person name="Sykes S."/>
            <person name="Wortman J."/>
            <person name="Nusbaum C."/>
            <person name="Birren B."/>
        </authorList>
    </citation>
    <scope>NUCLEOTIDE SEQUENCE [LARGE SCALE GENOMIC DNA]</scope>
    <source>
        <strain evidence="14">WRAIR2</strain>
    </source>
</reference>
<feature type="region of interest" description="Disordered" evidence="11">
    <location>
        <begin position="1025"/>
        <end position="1061"/>
    </location>
</feature>
<feature type="zinc finger region" description="UBR-type" evidence="9">
    <location>
        <begin position="127"/>
        <end position="198"/>
    </location>
</feature>
<dbReference type="Gene3D" id="1.10.10.2670">
    <property type="entry name" value="E3 ubiquitin-protein ligase"/>
    <property type="match status" value="1"/>
</dbReference>
<feature type="compositionally biased region" description="Low complexity" evidence="11">
    <location>
        <begin position="1097"/>
        <end position="1121"/>
    </location>
</feature>
<dbReference type="InterPro" id="IPR003769">
    <property type="entry name" value="ClpS_core"/>
</dbReference>
<feature type="compositionally biased region" description="Basic and acidic residues" evidence="11">
    <location>
        <begin position="1046"/>
        <end position="1056"/>
    </location>
</feature>
<evidence type="ECO:0000256" key="9">
    <source>
        <dbReference type="PROSITE-ProRule" id="PRU00508"/>
    </source>
</evidence>
<feature type="region of interest" description="Disordered" evidence="11">
    <location>
        <begin position="1474"/>
        <end position="1509"/>
    </location>
</feature>
<keyword evidence="14" id="KW-1185">Reference proteome</keyword>
<dbReference type="Pfam" id="PF02207">
    <property type="entry name" value="zf-UBR"/>
    <property type="match status" value="1"/>
</dbReference>
<evidence type="ECO:0000256" key="3">
    <source>
        <dbReference type="ARBA" id="ARBA00022679"/>
    </source>
</evidence>
<reference evidence="13" key="2">
    <citation type="submission" date="2020-05" db="UniProtKB">
        <authorList>
            <consortium name="EnsemblMetazoa"/>
        </authorList>
    </citation>
    <scope>IDENTIFICATION</scope>
    <source>
        <strain evidence="13">WRAIR2</strain>
    </source>
</reference>
<dbReference type="InterPro" id="IPR042065">
    <property type="entry name" value="E3_ELL-like"/>
</dbReference>
<feature type="region of interest" description="Disordered" evidence="11">
    <location>
        <begin position="1429"/>
        <end position="1458"/>
    </location>
</feature>
<feature type="region of interest" description="Disordered" evidence="11">
    <location>
        <begin position="39"/>
        <end position="78"/>
    </location>
</feature>
<dbReference type="PANTHER" id="PTHR21497">
    <property type="entry name" value="UBIQUITIN LIGASE E3 ALPHA-RELATED"/>
    <property type="match status" value="1"/>
</dbReference>
<dbReference type="InterPro" id="IPR036390">
    <property type="entry name" value="WH_DNA-bd_sf"/>
</dbReference>
<feature type="compositionally biased region" description="Basic and acidic residues" evidence="11">
    <location>
        <begin position="1337"/>
        <end position="1348"/>
    </location>
</feature>
<keyword evidence="7 10" id="KW-0862">Zinc</keyword>
<dbReference type="SMART" id="SM00396">
    <property type="entry name" value="ZnF_UBR1"/>
    <property type="match status" value="1"/>
</dbReference>
<organism evidence="13 14">
    <name type="scientific">Anopheles dirus</name>
    <dbReference type="NCBI Taxonomy" id="7168"/>
    <lineage>
        <taxon>Eukaryota</taxon>
        <taxon>Metazoa</taxon>
        <taxon>Ecdysozoa</taxon>
        <taxon>Arthropoda</taxon>
        <taxon>Hexapoda</taxon>
        <taxon>Insecta</taxon>
        <taxon>Pterygota</taxon>
        <taxon>Neoptera</taxon>
        <taxon>Endopterygota</taxon>
        <taxon>Diptera</taxon>
        <taxon>Nematocera</taxon>
        <taxon>Culicoidea</taxon>
        <taxon>Culicidae</taxon>
        <taxon>Anophelinae</taxon>
        <taxon>Anopheles</taxon>
    </lineage>
</organism>
<feature type="compositionally biased region" description="Low complexity" evidence="11">
    <location>
        <begin position="55"/>
        <end position="65"/>
    </location>
</feature>
<comment type="function">
    <text evidence="10">Ubiquitin ligase protein which is a component of the N-end rule pathway. Recognizes and binds to proteins bearing specific N-terminal residues that are destabilizing according to the N-end rule, leading to their ubiquitination and subsequent degradation.</text>
</comment>
<dbReference type="InterPro" id="IPR003126">
    <property type="entry name" value="Znf_UBR"/>
</dbReference>
<protein>
    <recommendedName>
        <fullName evidence="10">E3 ubiquitin-protein ligase</fullName>
        <ecNumber evidence="10">2.3.2.27</ecNumber>
    </recommendedName>
</protein>
<sequence>MYMNQLREQWESRFRSDGLDPEHIVEYFRNIAGSFVMVQPTAPGTDASGAGGGNQQQQQQPQQPAQSPPPPSLNADAHGNSSFVPGNYVFNEAGARAATISLMEEFICGPNPEEYLQQLKQTDTKSSVCGRVFKIGEPTYSCRECSMDPTCVLCSNCFKKSTHRTHKYKMATSGGGGCCDCGDLEAWKKDPFCEEHACISDDAQARQQEQAELPADAEQRCTIVFRAVLDYCMQTLHMYGGTDNHPDLEFDENTHCTILYNDETHTFDQVIQTLTSIVKCPHKMAIEYVTSIDREGRAVVKCASFAVCKKLKEDIELRGFSRSSSVANRTQPLKVAVMHRNELACQHMAMLILGWYQEFLTKHSAFRRVFADTITRAQTMFNLKFILSNDHKLWKSARTAWHRLLISGLLMEYGNKKLLATTFTRQYASLMQDFIRDDHYHSFSIVSMSVQLFTVPTIAHTLIERESAFFKLMHTYFTETIEKYVKNRQLVFAKNTATSNAFKRAGYILIDLKYLLSFKPEVWTQDLRTGFLHGVQQLLKLLRYMQGMDAVTRQVGQHLEYEQEWETAFTLHLKLSHLITLVLEWCATDKAVLVKVYRMVLRALTEVRFIVHESSSVACEVADHSATCLAYDVLSKPVSVHLPLTRFLAGLYVEIERYELTFDSIAPNAAERPTPEQIIEPVLCARTMMSQVHANMWRRNGYALINQLFFYRNVKCRYEMLDRDIVILQMGASLIEANEFCIHVLRKYKLLGWLESDQPESAPRPVEATTSSLEDDQGRQVSTLVEEFLELMIVIIGERYVPGVGDVSENDRIRKEIVQQLCIKPHSHSELSRALNEDNCSEFTVESVIDDVAVFEKPNAAEKKGVYKLKPEYYAWFNLYFYHYSKEDKSKSEEMQRNRQKERNELMCCPPPQLPKLTQAFSIIPNLLQCDVMLKVMGVVLSRAIDLKSVSFSEGQLQRVLHLIGYAIQEEETGYYPYLKFYDRCQDINMLAQLEELSRSPRVESQRDLLRWVINRYRAVEAKRNAQNQSDIDRAESSGSGLSSADAERQEKEQRAKMAAVRRAQLMAQMQNAQRKFMTSHAEMFEAAGEGEEDMAGQEAGATAATSTAASTSAGAAASAGHTDEAMEWQATGGTADGGGGAAASSSRLVCLGPNRQIPRPADGSALRHTCILCSEESVLGTFNTSGMVYAAFVQRSSVLSRYQQTDERGLLQLIETKTHPSPQLTTCGHVMHIACFDKYFSNEMVKEHRRPYRNRTPILFDIDKQEFLCPLCRFLGNCLLPLIPPHATITSGARARLSAALQRIGFSDIPEPPITQPGAFKFPLWYALMSDLVAKKAGEDDPQREQPEQDPQQQQQQAQQRPSDPAPAKQRRVDADQRMNVDADGQDPPPLPMDGGEDGGNQSEDEALRPVIDLDELLRRYPLQLPLLPQDAQVAAPTEPTPQQPEPEQPQHQQPAEMVEAAAPIDVIELLDDEEEEEEEEVRNVIDLDTDEGQSTEEDNGNSDDDDLKAHEQAQHLPITAITKELERAHQVRLRYYGTLRDIPVVGRLFDGVIKGALVKFCQAVGSFTNVPAKAQPFADYLSSWLACSYTIKSLEMVMRVLYRPLGSELSIRYEACLSGLVRVACSMGAIVPTQLMQTGAFDYMVDVYETLFGYKPSSPFFLEWDLFGLLCTCLFTTRGVLYSWVRSERIPKGDALDHSIVQAIFLVNMLRTIITSAVTVDEVLDEREGEDAEMLELTDADEQLTYEQRNLLRLYRQYNIHQAAPKARGDDEAGTAGTATTTGPTTTTTTTTTAAQQRRLCRQLVADVRAQSHTLLRCCCLLFHSITDVPLPACCDVPDHDYDLMVAYLDLPPDPLDNLYPGSPMLALIERLAACNADQIERMRWARQEQLLGGPAALFQTAPPVRQLIELPDDYSDLINSVSLFTCPNNIRDDSRNPTMCLVCGEILCSQSFCCQRELDKSSVGSCTYHTEECGAGIGIFLRIRDAEILLLGINKGCFMPAPYLDEYGETDQGLRRGNPLRLCKGRYRKLHYLWLSHALHEEITRRNESQQTLFATQWQNL</sequence>
<evidence type="ECO:0000256" key="8">
    <source>
        <dbReference type="ARBA" id="ARBA00046341"/>
    </source>
</evidence>
<dbReference type="InterPro" id="IPR055194">
    <property type="entry name" value="UBR1-like_WH"/>
</dbReference>
<dbReference type="EC" id="2.3.2.27" evidence="10"/>
<keyword evidence="6 10" id="KW-0833">Ubl conjugation pathway</keyword>
<dbReference type="SUPFAM" id="SSF54736">
    <property type="entry name" value="ClpS-like"/>
    <property type="match status" value="1"/>
</dbReference>
<evidence type="ECO:0000256" key="6">
    <source>
        <dbReference type="ARBA" id="ARBA00022786"/>
    </source>
</evidence>
<dbReference type="EnsemblMetazoa" id="ADIR001117-RA">
    <property type="protein sequence ID" value="ADIR001117-PA"/>
    <property type="gene ID" value="ADIR001117"/>
</dbReference>
<dbReference type="FunFam" id="2.10.110.30:FF:000001">
    <property type="entry name" value="E3 ubiquitin-protein ligase UBR2 isoform 1"/>
    <property type="match status" value="1"/>
</dbReference>
<comment type="similarity">
    <text evidence="8 10">Belongs to the E3 ubiquitin-protein ligase UBR1-like family.</text>
</comment>
<dbReference type="GO" id="GO:0016567">
    <property type="term" value="P:protein ubiquitination"/>
    <property type="evidence" value="ECO:0007669"/>
    <property type="project" value="UniProtKB-UniRule"/>
</dbReference>
<evidence type="ECO:0000259" key="12">
    <source>
        <dbReference type="PROSITE" id="PS51157"/>
    </source>
</evidence>
<dbReference type="SUPFAM" id="SSF46785">
    <property type="entry name" value="Winged helix' DNA-binding domain"/>
    <property type="match status" value="1"/>
</dbReference>
<dbReference type="GO" id="GO:0005737">
    <property type="term" value="C:cytoplasm"/>
    <property type="evidence" value="ECO:0007669"/>
    <property type="project" value="TreeGrafter"/>
</dbReference>
<dbReference type="GO" id="GO:0071596">
    <property type="term" value="P:ubiquitin-dependent protein catabolic process via the N-end rule pathway"/>
    <property type="evidence" value="ECO:0007669"/>
    <property type="project" value="UniProtKB-UniRule"/>
</dbReference>
<feature type="region of interest" description="Disordered" evidence="11">
    <location>
        <begin position="1337"/>
        <end position="1405"/>
    </location>
</feature>
<dbReference type="InterPro" id="IPR014719">
    <property type="entry name" value="Ribosomal_bL12_C/ClpS-like"/>
</dbReference>